<organism evidence="2 3">
    <name type="scientific">Populus trichocarpa</name>
    <name type="common">Western balsam poplar</name>
    <name type="synonym">Populus balsamifera subsp. trichocarpa</name>
    <dbReference type="NCBI Taxonomy" id="3694"/>
    <lineage>
        <taxon>Eukaryota</taxon>
        <taxon>Viridiplantae</taxon>
        <taxon>Streptophyta</taxon>
        <taxon>Embryophyta</taxon>
        <taxon>Tracheophyta</taxon>
        <taxon>Spermatophyta</taxon>
        <taxon>Magnoliopsida</taxon>
        <taxon>eudicotyledons</taxon>
        <taxon>Gunneridae</taxon>
        <taxon>Pentapetalae</taxon>
        <taxon>rosids</taxon>
        <taxon>fabids</taxon>
        <taxon>Malpighiales</taxon>
        <taxon>Salicaceae</taxon>
        <taxon>Saliceae</taxon>
        <taxon>Populus</taxon>
    </lineage>
</organism>
<dbReference type="CDD" id="cd00051">
    <property type="entry name" value="EFh"/>
    <property type="match status" value="1"/>
</dbReference>
<gene>
    <name evidence="2" type="ORF">POPTR_017G054901</name>
</gene>
<dbReference type="EMBL" id="CM009306">
    <property type="protein sequence ID" value="RQP01971.1"/>
    <property type="molecule type" value="Genomic_DNA"/>
</dbReference>
<dbReference type="STRING" id="3694.A0A3N7G445"/>
<evidence type="ECO:0000313" key="3">
    <source>
        <dbReference type="Proteomes" id="UP000006729"/>
    </source>
</evidence>
<dbReference type="EMBL" id="CM009306">
    <property type="protein sequence ID" value="RQP01968.1"/>
    <property type="molecule type" value="Genomic_DNA"/>
</dbReference>
<dbReference type="Proteomes" id="UP000006729">
    <property type="component" value="Chromosome 17"/>
</dbReference>
<dbReference type="SMART" id="SM00054">
    <property type="entry name" value="EFh"/>
    <property type="match status" value="1"/>
</dbReference>
<dbReference type="EMBL" id="CM009306">
    <property type="protein sequence ID" value="RQP01970.1"/>
    <property type="molecule type" value="Genomic_DNA"/>
</dbReference>
<dbReference type="PROSITE" id="PS50222">
    <property type="entry name" value="EF_HAND_2"/>
    <property type="match status" value="1"/>
</dbReference>
<dbReference type="EMBL" id="CM009306">
    <property type="protein sequence ID" value="RQP01966.1"/>
    <property type="molecule type" value="Genomic_DNA"/>
</dbReference>
<dbReference type="InParanoid" id="A0A3N7G445"/>
<dbReference type="InterPro" id="IPR011992">
    <property type="entry name" value="EF-hand-dom_pair"/>
</dbReference>
<feature type="domain" description="EF-hand" evidence="1">
    <location>
        <begin position="13"/>
        <end position="48"/>
    </location>
</feature>
<accession>A0A3N7G445</accession>
<dbReference type="Pfam" id="PF13499">
    <property type="entry name" value="EF-hand_7"/>
    <property type="match status" value="1"/>
</dbReference>
<dbReference type="AlphaFoldDB" id="A0A3N7G445"/>
<protein>
    <recommendedName>
        <fullName evidence="1">EF-hand domain-containing protein</fullName>
    </recommendedName>
</protein>
<dbReference type="InterPro" id="IPR002048">
    <property type="entry name" value="EF_hand_dom"/>
</dbReference>
<reference evidence="2" key="2">
    <citation type="submission" date="2017-07" db="EMBL/GenBank/DDBJ databases">
        <title>WGS assembly of Populus trichocarpa.</title>
        <authorList>
            <person name="Tuskan G."/>
            <person name="Difazio S."/>
            <person name="Jansson S."/>
            <person name="Bohlmann J."/>
            <person name="Grigoriev I."/>
            <person name="Hellsten U."/>
            <person name="Putnam N."/>
            <person name="Ralph S."/>
            <person name="Rombauts S."/>
            <person name="Salamov A."/>
            <person name="Schein J."/>
            <person name="Sterck L."/>
            <person name="Aerts A."/>
            <person name="Bhalerao R."/>
            <person name="Bhalerao R."/>
            <person name="Blaudez D."/>
            <person name="Boerjan W."/>
            <person name="Brun A."/>
            <person name="Brunner A."/>
            <person name="Busov V."/>
            <person name="Campbell M."/>
            <person name="Carlson J."/>
            <person name="Chalot M."/>
            <person name="Chapman J."/>
            <person name="Chen G."/>
            <person name="Cooper D."/>
            <person name="Coutinho P."/>
            <person name="Couturier J."/>
            <person name="Covert S."/>
            <person name="Cronk Q."/>
            <person name="Cunningham R."/>
            <person name="Davis J."/>
            <person name="Degroeve S."/>
            <person name="Dejardin A."/>
            <person name="Depamphilis C."/>
            <person name="Detter J."/>
            <person name="Dirks B."/>
            <person name="Dubchak I."/>
            <person name="Duplessis S."/>
            <person name="Ehlting J."/>
            <person name="Ellis B."/>
            <person name="Gendler K."/>
            <person name="Goodstein D."/>
            <person name="Gribskov M."/>
            <person name="Grimwood J."/>
            <person name="Groover A."/>
            <person name="Gunter L."/>
            <person name="Hamberger B."/>
            <person name="Heinze B."/>
            <person name="Helariutta Y."/>
            <person name="Henrissat B."/>
            <person name="Holligan D."/>
            <person name="Holt R."/>
            <person name="Huang W."/>
            <person name="Islam-Faridi N."/>
            <person name="Jones S."/>
            <person name="Jones-Rhoades M."/>
            <person name="Jorgensen R."/>
            <person name="Joshi C."/>
            <person name="Kangasjarvi J."/>
            <person name="Karlsson J."/>
            <person name="Kelleher C."/>
            <person name="Kirkpatrick R."/>
            <person name="Kirst M."/>
            <person name="Kohler A."/>
            <person name="Kalluri U."/>
            <person name="Larimer F."/>
            <person name="Leebens-Mack J."/>
            <person name="Leple J."/>
            <person name="Locascio P."/>
            <person name="Lou Y."/>
            <person name="Lucas S."/>
            <person name="Martin F."/>
            <person name="Montanini B."/>
            <person name="Napoli C."/>
            <person name="Nelson D."/>
            <person name="Nelson C."/>
            <person name="Nieminen K."/>
            <person name="Nilsson O."/>
            <person name="Pereda V."/>
            <person name="Peter G."/>
            <person name="Philippe R."/>
            <person name="Pilate G."/>
            <person name="Poliakov A."/>
            <person name="Razumovskaya J."/>
            <person name="Richardson P."/>
            <person name="Rinaldi C."/>
            <person name="Ritland K."/>
            <person name="Rouze P."/>
            <person name="Ryaboy D."/>
            <person name="Schmutz J."/>
            <person name="Schrader J."/>
            <person name="Segerman B."/>
            <person name="Shin H."/>
            <person name="Siddiqui A."/>
            <person name="Sterky F."/>
            <person name="Terry A."/>
            <person name="Tsai C."/>
            <person name="Uberbacher E."/>
            <person name="Unneberg P."/>
            <person name="Vahala J."/>
            <person name="Wall K."/>
            <person name="Wessler S."/>
            <person name="Yang G."/>
            <person name="Yin T."/>
            <person name="Douglas C."/>
            <person name="Marra M."/>
            <person name="Sandberg G."/>
            <person name="Van De Peer Y."/>
            <person name="Rokhsar D."/>
        </authorList>
    </citation>
    <scope>NUCLEOTIDE SEQUENCE</scope>
    <source>
        <strain evidence="2">Nisqually-1</strain>
    </source>
</reference>
<keyword evidence="3" id="KW-1185">Reference proteome</keyword>
<dbReference type="Gene3D" id="1.10.238.10">
    <property type="entry name" value="EF-hand"/>
    <property type="match status" value="1"/>
</dbReference>
<reference evidence="2 3" key="1">
    <citation type="journal article" date="2006" name="Science">
        <title>The genome of black cottonwood, Populus trichocarpa (Torr. &amp; Gray).</title>
        <authorList>
            <person name="Tuskan G.A."/>
            <person name="Difazio S."/>
            <person name="Jansson S."/>
            <person name="Bohlmann J."/>
            <person name="Grigoriev I."/>
            <person name="Hellsten U."/>
            <person name="Putnam N."/>
            <person name="Ralph S."/>
            <person name="Rombauts S."/>
            <person name="Salamov A."/>
            <person name="Schein J."/>
            <person name="Sterck L."/>
            <person name="Aerts A."/>
            <person name="Bhalerao R.R."/>
            <person name="Bhalerao R.P."/>
            <person name="Blaudez D."/>
            <person name="Boerjan W."/>
            <person name="Brun A."/>
            <person name="Brunner A."/>
            <person name="Busov V."/>
            <person name="Campbell M."/>
            <person name="Carlson J."/>
            <person name="Chalot M."/>
            <person name="Chapman J."/>
            <person name="Chen G.L."/>
            <person name="Cooper D."/>
            <person name="Coutinho P.M."/>
            <person name="Couturier J."/>
            <person name="Covert S."/>
            <person name="Cronk Q."/>
            <person name="Cunningham R."/>
            <person name="Davis J."/>
            <person name="Degroeve S."/>
            <person name="Dejardin A."/>
            <person name="Depamphilis C."/>
            <person name="Detter J."/>
            <person name="Dirks B."/>
            <person name="Dubchak I."/>
            <person name="Duplessis S."/>
            <person name="Ehlting J."/>
            <person name="Ellis B."/>
            <person name="Gendler K."/>
            <person name="Goodstein D."/>
            <person name="Gribskov M."/>
            <person name="Grimwood J."/>
            <person name="Groover A."/>
            <person name="Gunter L."/>
            <person name="Hamberger B."/>
            <person name="Heinze B."/>
            <person name="Helariutta Y."/>
            <person name="Henrissat B."/>
            <person name="Holligan D."/>
            <person name="Holt R."/>
            <person name="Huang W."/>
            <person name="Islam-Faridi N."/>
            <person name="Jones S."/>
            <person name="Jones-Rhoades M."/>
            <person name="Jorgensen R."/>
            <person name="Joshi C."/>
            <person name="Kangasjarvi J."/>
            <person name="Karlsson J."/>
            <person name="Kelleher C."/>
            <person name="Kirkpatrick R."/>
            <person name="Kirst M."/>
            <person name="Kohler A."/>
            <person name="Kalluri U."/>
            <person name="Larimer F."/>
            <person name="Leebens-Mack J."/>
            <person name="Leple J.C."/>
            <person name="Locascio P."/>
            <person name="Lou Y."/>
            <person name="Lucas S."/>
            <person name="Martin F."/>
            <person name="Montanini B."/>
            <person name="Napoli C."/>
            <person name="Nelson D.R."/>
            <person name="Nelson C."/>
            <person name="Nieminen K."/>
            <person name="Nilsson O."/>
            <person name="Pereda V."/>
            <person name="Peter G."/>
            <person name="Philippe R."/>
            <person name="Pilate G."/>
            <person name="Poliakov A."/>
            <person name="Razumovskaya J."/>
            <person name="Richardson P."/>
            <person name="Rinaldi C."/>
            <person name="Ritland K."/>
            <person name="Rouze P."/>
            <person name="Ryaboy D."/>
            <person name="Schmutz J."/>
            <person name="Schrader J."/>
            <person name="Segerman B."/>
            <person name="Shin H."/>
            <person name="Siddiqui A."/>
            <person name="Sterky F."/>
            <person name="Terry A."/>
            <person name="Tsai C.J."/>
            <person name="Uberbacher E."/>
            <person name="Unneberg P."/>
            <person name="Vahala J."/>
            <person name="Wall K."/>
            <person name="Wessler S."/>
            <person name="Yang G."/>
            <person name="Yin T."/>
            <person name="Douglas C."/>
            <person name="Marra M."/>
            <person name="Sandberg G."/>
            <person name="Van de Peer Y."/>
            <person name="Rokhsar D."/>
        </authorList>
    </citation>
    <scope>NUCLEOTIDE SEQUENCE [LARGE SCALE GENOMIC DNA]</scope>
    <source>
        <strain evidence="3">cv. Nisqually</strain>
        <strain evidence="2">Nisqually-1</strain>
    </source>
</reference>
<dbReference type="EMBL" id="CM009306">
    <property type="protein sequence ID" value="RQP01969.1"/>
    <property type="molecule type" value="Genomic_DNA"/>
</dbReference>
<dbReference type="EMBL" id="CM009306">
    <property type="protein sequence ID" value="RQP01967.1"/>
    <property type="molecule type" value="Genomic_DNA"/>
</dbReference>
<evidence type="ECO:0000313" key="2">
    <source>
        <dbReference type="EMBL" id="RQP01970.1"/>
    </source>
</evidence>
<name>A0A3N7G445_POPTR</name>
<dbReference type="GO" id="GO:0005509">
    <property type="term" value="F:calcium ion binding"/>
    <property type="evidence" value="ECO:0007669"/>
    <property type="project" value="InterPro"/>
</dbReference>
<evidence type="ECO:0000259" key="1">
    <source>
        <dbReference type="PROSITE" id="PS50222"/>
    </source>
</evidence>
<sequence length="116" mass="13753">MNILIMWFPQFNEELKHIRGVFEQYDEDVNGSIDLEELKKCLQKLTLTLKEEEVEDLFHSCDIDNSMSSMFLEVIYLLVEHSSSPPKSIHLKLDFIFIHMFDLKTSTYCDHPYMMA</sequence>
<proteinExistence type="predicted"/>
<dbReference type="SUPFAM" id="SSF47473">
    <property type="entry name" value="EF-hand"/>
    <property type="match status" value="1"/>
</dbReference>